<proteinExistence type="predicted"/>
<feature type="region of interest" description="Disordered" evidence="1">
    <location>
        <begin position="265"/>
        <end position="290"/>
    </location>
</feature>
<gene>
    <name evidence="4" type="ORF">A4X13_0g5907</name>
</gene>
<keyword evidence="5" id="KW-1185">Reference proteome</keyword>
<dbReference type="Proteomes" id="UP000077521">
    <property type="component" value="Unassembled WGS sequence"/>
</dbReference>
<feature type="signal peptide" evidence="3">
    <location>
        <begin position="1"/>
        <end position="24"/>
    </location>
</feature>
<name>A0A8T8SRL1_9BASI</name>
<dbReference type="AlphaFoldDB" id="A0A8T8SRL1"/>
<evidence type="ECO:0000313" key="5">
    <source>
        <dbReference type="Proteomes" id="UP000077521"/>
    </source>
</evidence>
<keyword evidence="2" id="KW-1133">Transmembrane helix</keyword>
<feature type="transmembrane region" description="Helical" evidence="2">
    <location>
        <begin position="232"/>
        <end position="256"/>
    </location>
</feature>
<protein>
    <submittedName>
        <fullName evidence="4">Uncharacterized protein</fullName>
    </submittedName>
</protein>
<comment type="caution">
    <text evidence="4">The sequence shown here is derived from an EMBL/GenBank/DDBJ whole genome shotgun (WGS) entry which is preliminary data.</text>
</comment>
<keyword evidence="2" id="KW-0472">Membrane</keyword>
<evidence type="ECO:0000256" key="2">
    <source>
        <dbReference type="SAM" id="Phobius"/>
    </source>
</evidence>
<organism evidence="4 5">
    <name type="scientific">Tilletia indica</name>
    <dbReference type="NCBI Taxonomy" id="43049"/>
    <lineage>
        <taxon>Eukaryota</taxon>
        <taxon>Fungi</taxon>
        <taxon>Dikarya</taxon>
        <taxon>Basidiomycota</taxon>
        <taxon>Ustilaginomycotina</taxon>
        <taxon>Exobasidiomycetes</taxon>
        <taxon>Tilletiales</taxon>
        <taxon>Tilletiaceae</taxon>
        <taxon>Tilletia</taxon>
    </lineage>
</organism>
<feature type="region of interest" description="Disordered" evidence="1">
    <location>
        <begin position="139"/>
        <end position="162"/>
    </location>
</feature>
<dbReference type="EMBL" id="LWDF02000504">
    <property type="protein sequence ID" value="KAE8245457.1"/>
    <property type="molecule type" value="Genomic_DNA"/>
</dbReference>
<evidence type="ECO:0000256" key="3">
    <source>
        <dbReference type="SAM" id="SignalP"/>
    </source>
</evidence>
<reference evidence="4" key="2">
    <citation type="journal article" date="2019" name="IMA Fungus">
        <title>Genome sequencing and comparison of five Tilletia species to identify candidate genes for the detection of regulated species infecting wheat.</title>
        <authorList>
            <person name="Nguyen H.D.T."/>
            <person name="Sultana T."/>
            <person name="Kesanakurti P."/>
            <person name="Hambleton S."/>
        </authorList>
    </citation>
    <scope>NUCLEOTIDE SEQUENCE</scope>
    <source>
        <strain evidence="4">DAOMC 236416</strain>
    </source>
</reference>
<keyword evidence="2" id="KW-0812">Transmembrane</keyword>
<accession>A0A8T8SRL1</accession>
<evidence type="ECO:0000256" key="1">
    <source>
        <dbReference type="SAM" id="MobiDB-lite"/>
    </source>
</evidence>
<evidence type="ECO:0000313" key="4">
    <source>
        <dbReference type="EMBL" id="KAE8245457.1"/>
    </source>
</evidence>
<feature type="compositionally biased region" description="Pro residues" evidence="1">
    <location>
        <begin position="270"/>
        <end position="279"/>
    </location>
</feature>
<reference evidence="4" key="1">
    <citation type="submission" date="2016-04" db="EMBL/GenBank/DDBJ databases">
        <authorList>
            <person name="Nguyen H.D."/>
            <person name="Samba Siva P."/>
            <person name="Cullis J."/>
            <person name="Levesque C.A."/>
            <person name="Hambleton S."/>
        </authorList>
    </citation>
    <scope>NUCLEOTIDE SEQUENCE</scope>
    <source>
        <strain evidence="4">DAOMC 236416</strain>
    </source>
</reference>
<feature type="chain" id="PRO_5035796936" evidence="3">
    <location>
        <begin position="25"/>
        <end position="290"/>
    </location>
</feature>
<sequence length="290" mass="31821">MRMMRFPFALIVAVSLLAVVRVRADTEQAQVGPFLCFVDSLGLASEQAAARLSQEWPILKSASFPSTFSLPIAAQSRRAVNRDQVEVDSKLGAWIVLDLHSSNAHTLRASWPGSFPAEITLNIFDTEAMLARGGVQSTAYNTTTNSTSQREAGNEQEDERDVRWQRPCRRAYAQVIAWKKGVATPHPSRLQGSSWTWPNPRSHSKDGSIVPELVPLHLTLEPLLLGAAPRTAIVFLLSTLIPLLAVAWWVAVPLVIRWTSAQLDDLSGAPQPPPPPRDPAVPAEGRMKSE</sequence>
<keyword evidence="3" id="KW-0732">Signal</keyword>